<keyword evidence="5" id="KW-0012">Acyltransferase</keyword>
<dbReference type="Pfam" id="PF03734">
    <property type="entry name" value="YkuD"/>
    <property type="match status" value="1"/>
</dbReference>
<sequence>MNEISRRTALLGAALLALTACGGKEDKLAPVAAQRTMGITVFPAYGATDVKPDSIVTVTGTYGRLDDVQVFDSEGTVITGAFSDDRTAWVADRRLAPSEKYTVIVRATSERGAAVSQTSKFSTLEVTGKNAVGSTLISPPDGSTVGVAQPIVIAFNQPVINREAALAAFKVETSEPVEGGWYWIDSREVHWRPKEFWPSGVEVKVSESLVGMDLGDGRWGVSRRENSFTVGREQIIKVDVRKHRLQVVRNGKVIKTFSVSTGKPGWETRNGIKVIMEKVTNKKWTNTAIDAPESYTLYSSYAMRMTNSGEFIHDATWNGRIGSANTSHGCVGMRLSDMRWMFNNTIMGDPVVTTGSPRKFRELWNRYQDWNVDWDQWQTGNFDLSDG</sequence>
<dbReference type="Gene3D" id="2.40.440.10">
    <property type="entry name" value="L,D-transpeptidase catalytic domain-like"/>
    <property type="match status" value="1"/>
</dbReference>
<gene>
    <name evidence="9" type="ORF">GCM10009547_31510</name>
</gene>
<dbReference type="InterPro" id="IPR041280">
    <property type="entry name" value="Big_10"/>
</dbReference>
<dbReference type="PROSITE" id="PS51318">
    <property type="entry name" value="TAT"/>
    <property type="match status" value="1"/>
</dbReference>
<dbReference type="CDD" id="cd13432">
    <property type="entry name" value="LDT_IgD_like_2"/>
    <property type="match status" value="1"/>
</dbReference>
<dbReference type="InterPro" id="IPR005490">
    <property type="entry name" value="LD_TPept_cat_dom"/>
</dbReference>
<reference evidence="9 10" key="1">
    <citation type="journal article" date="2019" name="Int. J. Syst. Evol. Microbiol.">
        <title>The Global Catalogue of Microorganisms (GCM) 10K type strain sequencing project: providing services to taxonomists for standard genome sequencing and annotation.</title>
        <authorList>
            <consortium name="The Broad Institute Genomics Platform"/>
            <consortium name="The Broad Institute Genome Sequencing Center for Infectious Disease"/>
            <person name="Wu L."/>
            <person name="Ma J."/>
        </authorList>
    </citation>
    <scope>NUCLEOTIDE SEQUENCE [LARGE SCALE GENOMIC DNA]</scope>
    <source>
        <strain evidence="9 10">JCM 10671</strain>
    </source>
</reference>
<dbReference type="PANTHER" id="PTHR30582">
    <property type="entry name" value="L,D-TRANSPEPTIDASE"/>
    <property type="match status" value="1"/>
</dbReference>
<dbReference type="Gene3D" id="2.60.40.3780">
    <property type="match status" value="1"/>
</dbReference>
<evidence type="ECO:0000256" key="5">
    <source>
        <dbReference type="ARBA" id="ARBA00023315"/>
    </source>
</evidence>
<accession>A0ABN1H0Y5</accession>
<evidence type="ECO:0000256" key="2">
    <source>
        <dbReference type="ARBA" id="ARBA00022679"/>
    </source>
</evidence>
<evidence type="ECO:0000259" key="8">
    <source>
        <dbReference type="PROSITE" id="PS52029"/>
    </source>
</evidence>
<feature type="active site" description="Proton donor/acceptor" evidence="7">
    <location>
        <position position="313"/>
    </location>
</feature>
<dbReference type="PROSITE" id="PS52029">
    <property type="entry name" value="LD_TPASE"/>
    <property type="match status" value="1"/>
</dbReference>
<evidence type="ECO:0000256" key="4">
    <source>
        <dbReference type="ARBA" id="ARBA00022984"/>
    </source>
</evidence>
<evidence type="ECO:0000256" key="7">
    <source>
        <dbReference type="PROSITE-ProRule" id="PRU01373"/>
    </source>
</evidence>
<dbReference type="PANTHER" id="PTHR30582:SF2">
    <property type="entry name" value="L,D-TRANSPEPTIDASE YCIB-RELATED"/>
    <property type="match status" value="1"/>
</dbReference>
<dbReference type="InterPro" id="IPR050979">
    <property type="entry name" value="LD-transpeptidase"/>
</dbReference>
<protein>
    <submittedName>
        <fullName evidence="9">Ig-like domain-containing protein</fullName>
    </submittedName>
</protein>
<keyword evidence="10" id="KW-1185">Reference proteome</keyword>
<keyword evidence="4 7" id="KW-0573">Peptidoglycan synthesis</keyword>
<dbReference type="InterPro" id="IPR038063">
    <property type="entry name" value="Transpep_catalytic_dom"/>
</dbReference>
<dbReference type="Gene3D" id="2.60.40.3710">
    <property type="match status" value="1"/>
</dbReference>
<keyword evidence="3 7" id="KW-0133">Cell shape</keyword>
<evidence type="ECO:0000256" key="3">
    <source>
        <dbReference type="ARBA" id="ARBA00022960"/>
    </source>
</evidence>
<keyword evidence="2" id="KW-0808">Transferase</keyword>
<dbReference type="Pfam" id="PF17964">
    <property type="entry name" value="Big_10"/>
    <property type="match status" value="1"/>
</dbReference>
<dbReference type="SUPFAM" id="SSF141523">
    <property type="entry name" value="L,D-transpeptidase catalytic domain-like"/>
    <property type="match status" value="1"/>
</dbReference>
<dbReference type="PROSITE" id="PS51257">
    <property type="entry name" value="PROKAR_LIPOPROTEIN"/>
    <property type="match status" value="1"/>
</dbReference>
<evidence type="ECO:0000313" key="10">
    <source>
        <dbReference type="Proteomes" id="UP001500957"/>
    </source>
</evidence>
<dbReference type="InterPro" id="IPR006311">
    <property type="entry name" value="TAT_signal"/>
</dbReference>
<dbReference type="RefSeq" id="WP_344606427.1">
    <property type="nucleotide sequence ID" value="NZ_BAAAHE010000026.1"/>
</dbReference>
<comment type="caution">
    <text evidence="9">The sequence shown here is derived from an EMBL/GenBank/DDBJ whole genome shotgun (WGS) entry which is preliminary data.</text>
</comment>
<dbReference type="Proteomes" id="UP001500957">
    <property type="component" value="Unassembled WGS sequence"/>
</dbReference>
<evidence type="ECO:0000256" key="1">
    <source>
        <dbReference type="ARBA" id="ARBA00004752"/>
    </source>
</evidence>
<keyword evidence="6 7" id="KW-0961">Cell wall biogenesis/degradation</keyword>
<feature type="active site" description="Nucleophile" evidence="7">
    <location>
        <position position="330"/>
    </location>
</feature>
<feature type="domain" description="L,D-TPase catalytic" evidence="8">
    <location>
        <begin position="234"/>
        <end position="354"/>
    </location>
</feature>
<name>A0ABN1H0Y5_9ACTN</name>
<proteinExistence type="predicted"/>
<organism evidence="9 10">
    <name type="scientific">Sporichthya brevicatena</name>
    <dbReference type="NCBI Taxonomy" id="171442"/>
    <lineage>
        <taxon>Bacteria</taxon>
        <taxon>Bacillati</taxon>
        <taxon>Actinomycetota</taxon>
        <taxon>Actinomycetes</taxon>
        <taxon>Sporichthyales</taxon>
        <taxon>Sporichthyaceae</taxon>
        <taxon>Sporichthya</taxon>
    </lineage>
</organism>
<comment type="pathway">
    <text evidence="1 7">Cell wall biogenesis; peptidoglycan biosynthesis.</text>
</comment>
<dbReference type="CDD" id="cd16913">
    <property type="entry name" value="YkuD_like"/>
    <property type="match status" value="1"/>
</dbReference>
<evidence type="ECO:0000313" key="9">
    <source>
        <dbReference type="EMBL" id="GAA0625871.1"/>
    </source>
</evidence>
<dbReference type="EMBL" id="BAAAHE010000026">
    <property type="protein sequence ID" value="GAA0625871.1"/>
    <property type="molecule type" value="Genomic_DNA"/>
</dbReference>
<evidence type="ECO:0000256" key="6">
    <source>
        <dbReference type="ARBA" id="ARBA00023316"/>
    </source>
</evidence>